<accession>A0A1Y1SF11</accession>
<name>A0A1Y1SF11_9GAMM</name>
<feature type="compositionally biased region" description="Basic and acidic residues" evidence="1">
    <location>
        <begin position="62"/>
        <end position="73"/>
    </location>
</feature>
<proteinExistence type="predicted"/>
<sequence length="81" mass="9034">MLLMACSARQCAFDGAYLDAQEYPDLQSVDNGELPPRDPAYMIPPIPEQDYKAARQYTDGSGESRTDCLDRPPRLVVPQQS</sequence>
<reference evidence="2 3" key="1">
    <citation type="submission" date="2013-04" db="EMBL/GenBank/DDBJ databases">
        <title>Oceanococcus atlanticus 22II-S10r2 Genome Sequencing.</title>
        <authorList>
            <person name="Lai Q."/>
            <person name="Li G."/>
            <person name="Shao Z."/>
        </authorList>
    </citation>
    <scope>NUCLEOTIDE SEQUENCE [LARGE SCALE GENOMIC DNA]</scope>
    <source>
        <strain evidence="2 3">22II-S10r2</strain>
    </source>
</reference>
<keyword evidence="3" id="KW-1185">Reference proteome</keyword>
<organism evidence="2 3">
    <name type="scientific">Oceanococcus atlanticus</name>
    <dbReference type="NCBI Taxonomy" id="1317117"/>
    <lineage>
        <taxon>Bacteria</taxon>
        <taxon>Pseudomonadati</taxon>
        <taxon>Pseudomonadota</taxon>
        <taxon>Gammaproteobacteria</taxon>
        <taxon>Chromatiales</taxon>
        <taxon>Oceanococcaceae</taxon>
        <taxon>Oceanococcus</taxon>
    </lineage>
</organism>
<protein>
    <submittedName>
        <fullName evidence="2">Uncharacterized protein</fullName>
    </submittedName>
</protein>
<evidence type="ECO:0000256" key="1">
    <source>
        <dbReference type="SAM" id="MobiDB-lite"/>
    </source>
</evidence>
<evidence type="ECO:0000313" key="3">
    <source>
        <dbReference type="Proteomes" id="UP000192342"/>
    </source>
</evidence>
<dbReference type="AlphaFoldDB" id="A0A1Y1SF11"/>
<evidence type="ECO:0000313" key="2">
    <source>
        <dbReference type="EMBL" id="ORE88253.1"/>
    </source>
</evidence>
<dbReference type="STRING" id="1317117.ATO7_00220"/>
<dbReference type="Proteomes" id="UP000192342">
    <property type="component" value="Unassembled WGS sequence"/>
</dbReference>
<comment type="caution">
    <text evidence="2">The sequence shown here is derived from an EMBL/GenBank/DDBJ whole genome shotgun (WGS) entry which is preliminary data.</text>
</comment>
<feature type="region of interest" description="Disordered" evidence="1">
    <location>
        <begin position="27"/>
        <end position="81"/>
    </location>
</feature>
<dbReference type="EMBL" id="AQQV01000001">
    <property type="protein sequence ID" value="ORE88253.1"/>
    <property type="molecule type" value="Genomic_DNA"/>
</dbReference>
<gene>
    <name evidence="2" type="ORF">ATO7_00220</name>
</gene>